<accession>A0A4P7XD71</accession>
<feature type="transmembrane region" description="Helical" evidence="8">
    <location>
        <begin position="66"/>
        <end position="86"/>
    </location>
</feature>
<feature type="transmembrane region" description="Helical" evidence="8">
    <location>
        <begin position="322"/>
        <end position="343"/>
    </location>
</feature>
<evidence type="ECO:0000313" key="11">
    <source>
        <dbReference type="Proteomes" id="UP000298049"/>
    </source>
</evidence>
<dbReference type="InterPro" id="IPR036259">
    <property type="entry name" value="MFS_trans_sf"/>
</dbReference>
<dbReference type="RefSeq" id="WP_136546383.1">
    <property type="nucleotide sequence ID" value="NZ_CP031093.1"/>
</dbReference>
<dbReference type="SUPFAM" id="SSF103473">
    <property type="entry name" value="MFS general substrate transporter"/>
    <property type="match status" value="1"/>
</dbReference>
<keyword evidence="5 8" id="KW-0812">Transmembrane</keyword>
<evidence type="ECO:0000256" key="5">
    <source>
        <dbReference type="ARBA" id="ARBA00022692"/>
    </source>
</evidence>
<proteinExistence type="inferred from homology"/>
<evidence type="ECO:0000256" key="6">
    <source>
        <dbReference type="ARBA" id="ARBA00022989"/>
    </source>
</evidence>
<evidence type="ECO:0000256" key="3">
    <source>
        <dbReference type="ARBA" id="ARBA00022448"/>
    </source>
</evidence>
<dbReference type="Pfam" id="PF07690">
    <property type="entry name" value="MFS_1"/>
    <property type="match status" value="1"/>
</dbReference>
<evidence type="ECO:0000259" key="9">
    <source>
        <dbReference type="PROSITE" id="PS50850"/>
    </source>
</evidence>
<organism evidence="10 11">
    <name type="scientific">Hydrocarboniclastica marina</name>
    <dbReference type="NCBI Taxonomy" id="2259620"/>
    <lineage>
        <taxon>Bacteria</taxon>
        <taxon>Pseudomonadati</taxon>
        <taxon>Pseudomonadota</taxon>
        <taxon>Gammaproteobacteria</taxon>
        <taxon>Alteromonadales</taxon>
        <taxon>Alteromonadaceae</taxon>
        <taxon>Hydrocarboniclastica</taxon>
    </lineage>
</organism>
<comment type="subcellular location">
    <subcellularLocation>
        <location evidence="1">Cell membrane</location>
        <topology evidence="1">Multi-pass membrane protein</topology>
    </subcellularLocation>
</comment>
<feature type="transmembrane region" description="Helical" evidence="8">
    <location>
        <begin position="349"/>
        <end position="368"/>
    </location>
</feature>
<reference evidence="10 11" key="1">
    <citation type="submission" date="2018-07" db="EMBL/GenBank/DDBJ databases">
        <title>Marsedoiliclastica nanhaica gen. nov. sp. nov., a novel marine hydrocarbonoclastic bacterium isolated from an in-situ enriched hydrocarbon-degrading consortium in deep-sea sediment.</title>
        <authorList>
            <person name="Dong C."/>
            <person name="Ma T."/>
            <person name="Liu R."/>
            <person name="Shao Z."/>
        </authorList>
    </citation>
    <scope>NUCLEOTIDE SEQUENCE [LARGE SCALE GENOMIC DNA]</scope>
    <source>
        <strain evidence="11">soil36-7</strain>
    </source>
</reference>
<keyword evidence="4" id="KW-1003">Cell membrane</keyword>
<gene>
    <name evidence="10" type="ORF">soil367_01905</name>
</gene>
<feature type="transmembrane region" description="Helical" evidence="8">
    <location>
        <begin position="120"/>
        <end position="139"/>
    </location>
</feature>
<dbReference type="AlphaFoldDB" id="A0A4P7XD71"/>
<feature type="transmembrane region" description="Helical" evidence="8">
    <location>
        <begin position="239"/>
        <end position="257"/>
    </location>
</feature>
<dbReference type="InterPro" id="IPR020846">
    <property type="entry name" value="MFS_dom"/>
</dbReference>
<dbReference type="PANTHER" id="PTHR43271">
    <property type="entry name" value="BLL2771 PROTEIN"/>
    <property type="match status" value="1"/>
</dbReference>
<dbReference type="InterPro" id="IPR011701">
    <property type="entry name" value="MFS"/>
</dbReference>
<feature type="transmembrane region" description="Helical" evidence="8">
    <location>
        <begin position="37"/>
        <end position="59"/>
    </location>
</feature>
<dbReference type="Proteomes" id="UP000298049">
    <property type="component" value="Chromosome"/>
</dbReference>
<dbReference type="Gene3D" id="1.20.1250.20">
    <property type="entry name" value="MFS general substrate transporter like domains"/>
    <property type="match status" value="1"/>
</dbReference>
<keyword evidence="7 8" id="KW-0472">Membrane</keyword>
<feature type="transmembrane region" description="Helical" evidence="8">
    <location>
        <begin position="288"/>
        <end position="310"/>
    </location>
</feature>
<dbReference type="PROSITE" id="PS50850">
    <property type="entry name" value="MFS"/>
    <property type="match status" value="1"/>
</dbReference>
<feature type="transmembrane region" description="Helical" evidence="8">
    <location>
        <begin position="202"/>
        <end position="227"/>
    </location>
</feature>
<evidence type="ECO:0000256" key="4">
    <source>
        <dbReference type="ARBA" id="ARBA00022475"/>
    </source>
</evidence>
<protein>
    <submittedName>
        <fullName evidence="10">MFS transporter</fullName>
    </submittedName>
</protein>
<dbReference type="OrthoDB" id="63984at2"/>
<feature type="transmembrane region" description="Helical" evidence="8">
    <location>
        <begin position="264"/>
        <end position="282"/>
    </location>
</feature>
<evidence type="ECO:0000256" key="8">
    <source>
        <dbReference type="SAM" id="Phobius"/>
    </source>
</evidence>
<feature type="transmembrane region" description="Helical" evidence="8">
    <location>
        <begin position="151"/>
        <end position="172"/>
    </location>
</feature>
<feature type="domain" description="Major facilitator superfamily (MFS) profile" evidence="9">
    <location>
        <begin position="1"/>
        <end position="372"/>
    </location>
</feature>
<name>A0A4P7XD71_9ALTE</name>
<keyword evidence="6 8" id="KW-1133">Transmembrane helix</keyword>
<sequence length="376" mass="39153">MRLALIIGSLGSFFNLYQLQALYPQLADRFGTTATEAGWLNMAALLGMMLTAPVTGAATKHANPKAVLVLGFLALAALNSVIAFTTSQPLLLALRIGQGIVIPFLLTATMNLVSTKPGSLVSLYVVGTIGGSTLSRLYPAWAADALGWEQAFTSSAALMVASAVAIGLLPAYGQPEPAAQGEQRSSSFTYARRALADGSLRVAYLAGFALLFTQSAVFTALGIRLAAAPYSWNSSQIGMVYLACLPALFFVLSAGWLRRYVGEAAIAGSLIVLVWVGLGIVGGTGTSVIVGVALFAVGTYMFQTVTTSLLSRSRLVPAGVATGFYLSFYYLGGAMGASLGAYAFEAWDWGGVIGCVAVSQALVLCLVLRGRRRSAA</sequence>
<dbReference type="GO" id="GO:0005886">
    <property type="term" value="C:plasma membrane"/>
    <property type="evidence" value="ECO:0007669"/>
    <property type="project" value="UniProtKB-SubCell"/>
</dbReference>
<comment type="similarity">
    <text evidence="2">Belongs to the major facilitator superfamily.</text>
</comment>
<dbReference type="KEGG" id="hmi:soil367_01905"/>
<evidence type="ECO:0000313" key="10">
    <source>
        <dbReference type="EMBL" id="QCF24808.1"/>
    </source>
</evidence>
<dbReference type="EMBL" id="CP031093">
    <property type="protein sequence ID" value="QCF24808.1"/>
    <property type="molecule type" value="Genomic_DNA"/>
</dbReference>
<dbReference type="GO" id="GO:0022857">
    <property type="term" value="F:transmembrane transporter activity"/>
    <property type="evidence" value="ECO:0007669"/>
    <property type="project" value="InterPro"/>
</dbReference>
<keyword evidence="11" id="KW-1185">Reference proteome</keyword>
<evidence type="ECO:0000256" key="7">
    <source>
        <dbReference type="ARBA" id="ARBA00023136"/>
    </source>
</evidence>
<evidence type="ECO:0000256" key="1">
    <source>
        <dbReference type="ARBA" id="ARBA00004651"/>
    </source>
</evidence>
<feature type="transmembrane region" description="Helical" evidence="8">
    <location>
        <begin position="92"/>
        <end position="113"/>
    </location>
</feature>
<dbReference type="PANTHER" id="PTHR43271:SF2">
    <property type="entry name" value="BLL2771 PROTEIN"/>
    <property type="match status" value="1"/>
</dbReference>
<evidence type="ECO:0000256" key="2">
    <source>
        <dbReference type="ARBA" id="ARBA00008335"/>
    </source>
</evidence>
<keyword evidence="3" id="KW-0813">Transport</keyword>